<protein>
    <recommendedName>
        <fullName evidence="4">DUF3298 domain-containing protein</fullName>
    </recommendedName>
</protein>
<feature type="chain" id="PRO_5047020465" description="DUF3298 domain-containing protein" evidence="1">
    <location>
        <begin position="19"/>
        <end position="403"/>
    </location>
</feature>
<dbReference type="EMBL" id="JASHIE010000020">
    <property type="protein sequence ID" value="MDI9877400.1"/>
    <property type="molecule type" value="Genomic_DNA"/>
</dbReference>
<evidence type="ECO:0000313" key="2">
    <source>
        <dbReference type="EMBL" id="MDI9877400.1"/>
    </source>
</evidence>
<evidence type="ECO:0008006" key="4">
    <source>
        <dbReference type="Google" id="ProtNLM"/>
    </source>
</evidence>
<dbReference type="Proteomes" id="UP001225761">
    <property type="component" value="Unassembled WGS sequence"/>
</dbReference>
<gene>
    <name evidence="2" type="ORF">QM481_22860</name>
</gene>
<evidence type="ECO:0000256" key="1">
    <source>
        <dbReference type="SAM" id="SignalP"/>
    </source>
</evidence>
<comment type="caution">
    <text evidence="2">The sequence shown here is derived from an EMBL/GenBank/DDBJ whole genome shotgun (WGS) entry which is preliminary data.</text>
</comment>
<keyword evidence="1" id="KW-0732">Signal</keyword>
<accession>A0ABT6Z8E5</accession>
<organism evidence="2 3">
    <name type="scientific">Flectobacillus rivi</name>
    <dbReference type="NCBI Taxonomy" id="2984209"/>
    <lineage>
        <taxon>Bacteria</taxon>
        <taxon>Pseudomonadati</taxon>
        <taxon>Bacteroidota</taxon>
        <taxon>Cytophagia</taxon>
        <taxon>Cytophagales</taxon>
        <taxon>Flectobacillaceae</taxon>
        <taxon>Flectobacillus</taxon>
    </lineage>
</organism>
<proteinExistence type="predicted"/>
<sequence length="403" mass="46749">MKKTLLVLLLILSMKSYSQNLEFYGKVVSYLLDKKGKIYYTINDNPFDSTQYILYDKNKQYRLELSKEEIEKKKIEYLVFSQSVQYHKSCGYKIKLERIMNSSEFRNLNTIKLYTDLLLDINCATSSFYDAKMKNQEKFVGHYSLVIGDTLRHIELSDEFLGYHSQLSKATKNHMSEEIGEWNYDVKKKKLIFNIEQLENYEYNLAESRMYKFEFVVKETSKGLEFKSNHGVLIKWADDALLNAFKSGNSQKDILLLFRKGHTPLPWVYLNEEYIARHLAKFDKGAVRFTSRKSFNTYGTLGSYLSHGDLVFPKTELDKILLETGGNLRQVEQKLGLDNGYLEDEDAMIVLIDKQDFRGLSIPFGNEDGANSFYLPGGYTLGGIPVAILSFSRYTAFKEIKLK</sequence>
<feature type="signal peptide" evidence="1">
    <location>
        <begin position="1"/>
        <end position="18"/>
    </location>
</feature>
<name>A0ABT6Z8E5_9BACT</name>
<evidence type="ECO:0000313" key="3">
    <source>
        <dbReference type="Proteomes" id="UP001225761"/>
    </source>
</evidence>
<keyword evidence="3" id="KW-1185">Reference proteome</keyword>
<reference evidence="2 3" key="1">
    <citation type="submission" date="2023-05" db="EMBL/GenBank/DDBJ databases">
        <title>Novel species of genus Flectobacillus isolated from stream in China.</title>
        <authorList>
            <person name="Lu H."/>
        </authorList>
    </citation>
    <scope>NUCLEOTIDE SEQUENCE [LARGE SCALE GENOMIC DNA]</scope>
    <source>
        <strain evidence="2 3">LFS242W</strain>
    </source>
</reference>
<dbReference type="RefSeq" id="WP_283383494.1">
    <property type="nucleotide sequence ID" value="NZ_JASHIE010000020.1"/>
</dbReference>